<evidence type="ECO:0000313" key="1">
    <source>
        <dbReference type="EMBL" id="CDH46210.1"/>
    </source>
</evidence>
<dbReference type="RefSeq" id="WP_034434766.1">
    <property type="nucleotide sequence ID" value="NZ_CBTK010000255.1"/>
</dbReference>
<proteinExistence type="predicted"/>
<keyword evidence="2" id="KW-1185">Reference proteome</keyword>
<reference evidence="1 2" key="1">
    <citation type="journal article" date="2014" name="ISME J.">
        <title>Candidatus Competibacter-lineage genomes retrieved from metagenomes reveal functional metabolic diversity.</title>
        <authorList>
            <person name="McIlroy S.J."/>
            <person name="Albertsen M."/>
            <person name="Andresen E.K."/>
            <person name="Saunders A.M."/>
            <person name="Kristiansen R."/>
            <person name="Stokholm-Bjerregaard M."/>
            <person name="Nielsen K.L."/>
            <person name="Nielsen P.H."/>
        </authorList>
    </citation>
    <scope>NUCLEOTIDE SEQUENCE [LARGE SCALE GENOMIC DNA]</scope>
    <source>
        <strain evidence="1 2">Run_B_J11</strain>
    </source>
</reference>
<dbReference type="AlphaFoldDB" id="A0A7U7GD86"/>
<protein>
    <submittedName>
        <fullName evidence="1">Uncharacterized protein</fullName>
    </submittedName>
</protein>
<dbReference type="Proteomes" id="UP000019184">
    <property type="component" value="Unassembled WGS sequence"/>
</dbReference>
<comment type="caution">
    <text evidence="1">The sequence shown here is derived from an EMBL/GenBank/DDBJ whole genome shotgun (WGS) entry which is preliminary data.</text>
</comment>
<accession>A0A7U7GD86</accession>
<sequence length="78" mass="8694">MATFKTTTTLELEEDTPFENLTQIGSNTVLMIVSDGVGNKLFLKLNTDAIKENQTIICNTEADLCLKLINGVWMWVPC</sequence>
<gene>
    <name evidence="1" type="ORF">BN874_400002</name>
</gene>
<organism evidence="1 2">
    <name type="scientific">Candidatus Contendobacter odensis Run_B_J11</name>
    <dbReference type="NCBI Taxonomy" id="1400861"/>
    <lineage>
        <taxon>Bacteria</taxon>
        <taxon>Pseudomonadati</taxon>
        <taxon>Pseudomonadota</taxon>
        <taxon>Gammaproteobacteria</taxon>
        <taxon>Candidatus Competibacteraceae</taxon>
        <taxon>Candidatus Contendibacter</taxon>
    </lineage>
</organism>
<name>A0A7U7GD86_9GAMM</name>
<dbReference type="EMBL" id="CBTK010000255">
    <property type="protein sequence ID" value="CDH46210.1"/>
    <property type="molecule type" value="Genomic_DNA"/>
</dbReference>
<evidence type="ECO:0000313" key="2">
    <source>
        <dbReference type="Proteomes" id="UP000019184"/>
    </source>
</evidence>